<dbReference type="InterPro" id="IPR001789">
    <property type="entry name" value="Sig_transdc_resp-reg_receiver"/>
</dbReference>
<keyword evidence="9" id="KW-0067">ATP-binding</keyword>
<evidence type="ECO:0000256" key="11">
    <source>
        <dbReference type="ARBA" id="ARBA00023136"/>
    </source>
</evidence>
<dbReference type="SMART" id="SM00448">
    <property type="entry name" value="REC"/>
    <property type="match status" value="3"/>
</dbReference>
<dbReference type="InterPro" id="IPR036097">
    <property type="entry name" value="HisK_dim/P_sf"/>
</dbReference>
<dbReference type="PANTHER" id="PTHR45339">
    <property type="entry name" value="HYBRID SIGNAL TRANSDUCTION HISTIDINE KINASE J"/>
    <property type="match status" value="1"/>
</dbReference>
<keyword evidence="14" id="KW-1133">Transmembrane helix</keyword>
<dbReference type="SUPFAM" id="SSF47384">
    <property type="entry name" value="Homodimeric domain of signal transducing histidine kinase"/>
    <property type="match status" value="1"/>
</dbReference>
<keyword evidence="5 12" id="KW-0597">Phosphoprotein</keyword>
<dbReference type="InterPro" id="IPR003594">
    <property type="entry name" value="HATPase_dom"/>
</dbReference>
<evidence type="ECO:0000259" key="17">
    <source>
        <dbReference type="PROSITE" id="PS50885"/>
    </source>
</evidence>
<dbReference type="PANTHER" id="PTHR45339:SF1">
    <property type="entry name" value="HYBRID SIGNAL TRANSDUCTION HISTIDINE KINASE J"/>
    <property type="match status" value="1"/>
</dbReference>
<evidence type="ECO:0000256" key="7">
    <source>
        <dbReference type="ARBA" id="ARBA00022741"/>
    </source>
</evidence>
<dbReference type="PROSITE" id="PS50109">
    <property type="entry name" value="HIS_KIN"/>
    <property type="match status" value="1"/>
</dbReference>
<evidence type="ECO:0000256" key="13">
    <source>
        <dbReference type="SAM" id="Coils"/>
    </source>
</evidence>
<feature type="coiled-coil region" evidence="13">
    <location>
        <begin position="446"/>
        <end position="543"/>
    </location>
</feature>
<evidence type="ECO:0000256" key="3">
    <source>
        <dbReference type="ARBA" id="ARBA00012438"/>
    </source>
</evidence>
<keyword evidence="19" id="KW-1185">Reference proteome</keyword>
<dbReference type="PRINTS" id="PR00344">
    <property type="entry name" value="BCTRLSENSOR"/>
</dbReference>
<sequence length="1226" mass="136534">MKIKTKLFLGFGTLMVLMFTLAGIGINRLTTIDESMKEIYSNRYKKVQLTAELHNGTTELAKSLANLLLIADPAKSTQSLEAIRSQSLIVSKALSQMDTEFKGGMEQSLAADISNSGKTFLKYKDDVLQLYRAGKQAEANELRTAVGVGYQDDFVSSIGSMTDYQEEAMKQALTAAEEENSRVYTYTMLLAILSLLIGIAIMFWIVLSVTRGLGMLSGIISNFGLEKEQGRWMGSYRIAITTTDEFADIAHIFNEIAEDLEESTANERKLSQLNADQAWLESHISFISTELQSVRRFEEMGQTFIGELCRIIGAHSGAIYIAEKEAGPKQDALRTLELKGMYARADGTEPVQQVIPGQGLIGQCALDGKPIDLAEVPADYLKIRSAFGEVAALTVAIRSAVSYDEVVAVFEVASLQPFSLLELQLLDRLSEIVAITVQRIRAQLRVEELLRISQSLTDELQSQSEELLTQQEELQASNEKLEEQTKALQASEELLQRQQEELERSNADLLRKTKQLEEQILESEEMNRQIEHANDALEKQAIELTYASKYKSEFLANMSHELRTPLNSLLILSQLLKENKEGNLNHKQVEYAETIYTSGSDLLKLIDDVLDLAKVESGKMELHTETVVIKDVTDALYKAFVPMARKKKLSFDIHIDEGTPQDIVTDSLRLQQVLKNLLSNAFKFTSKGGVSIHIHSLTGGSPMIGFTIADTGIGIPADKQRMIFEAFRQADGTTSRHYGGTGLGLSISRQIAGLLGGCIELESVEGEGSRFTLYIPQNHESLLSEGYAQAAAARDVEPLLAEPVPPMALLRPMESAAMPSEETQQLPDDRGSIEEGDRVLLIVEDDIHFAKICMDTARERGFKVIVALQGDTGLELAKAYKPDAILLDIQLPVIDGWSILVHLKNDAATRHIPVHIVSVVDEIQQGLSMGAIAYLQKPSSKESLEQAFAQIEAFLANGLRRLLLVGKDEDHRSTITELIGHDDVQIVSASGGAEAWDELKKQSFDCMVIDMGPADLAEFELLDRIKSEEGLRRLPIVIYTQHRWDSKERLRLKKYAESIIIKDVKSPERLLDETAMFLHRVEARLPEAKRRILQKLHSKEAVFAGKKVLLVDDDIRNVFALSNLLEGYDMQVAFAETGKQALERLSESPDIDLVLMDIMMPEMDGYEAMRAIRSQPQFEHLPIIALTAKAMKDDREKCVQAGASDYITKPVHTEQLLSLIRVWLCK</sequence>
<dbReference type="Gene3D" id="3.30.565.10">
    <property type="entry name" value="Histidine kinase-like ATPase, C-terminal domain"/>
    <property type="match status" value="1"/>
</dbReference>
<dbReference type="EC" id="2.7.13.3" evidence="3"/>
<dbReference type="CDD" id="cd00082">
    <property type="entry name" value="HisKA"/>
    <property type="match status" value="1"/>
</dbReference>
<feature type="domain" description="Response regulatory" evidence="16">
    <location>
        <begin position="839"/>
        <end position="952"/>
    </location>
</feature>
<dbReference type="CDD" id="cd19411">
    <property type="entry name" value="MCP2201-like_sensor"/>
    <property type="match status" value="1"/>
</dbReference>
<evidence type="ECO:0000256" key="8">
    <source>
        <dbReference type="ARBA" id="ARBA00022777"/>
    </source>
</evidence>
<protein>
    <recommendedName>
        <fullName evidence="3">histidine kinase</fullName>
        <ecNumber evidence="3">2.7.13.3</ecNumber>
    </recommendedName>
</protein>
<dbReference type="InterPro" id="IPR047347">
    <property type="entry name" value="YvaQ-like_sensor"/>
</dbReference>
<dbReference type="InterPro" id="IPR003660">
    <property type="entry name" value="HAMP_dom"/>
</dbReference>
<evidence type="ECO:0000256" key="10">
    <source>
        <dbReference type="ARBA" id="ARBA00023012"/>
    </source>
</evidence>
<comment type="catalytic activity">
    <reaction evidence="1">
        <text>ATP + protein L-histidine = ADP + protein N-phospho-L-histidine.</text>
        <dbReference type="EC" id="2.7.13.3"/>
    </reaction>
</comment>
<feature type="domain" description="Response regulatory" evidence="16">
    <location>
        <begin position="961"/>
        <end position="1077"/>
    </location>
</feature>
<keyword evidence="14" id="KW-0812">Transmembrane</keyword>
<dbReference type="InterPro" id="IPR011006">
    <property type="entry name" value="CheY-like_superfamily"/>
</dbReference>
<feature type="domain" description="Histidine kinase" evidence="15">
    <location>
        <begin position="557"/>
        <end position="779"/>
    </location>
</feature>
<dbReference type="SUPFAM" id="SSF55781">
    <property type="entry name" value="GAF domain-like"/>
    <property type="match status" value="1"/>
</dbReference>
<evidence type="ECO:0000256" key="5">
    <source>
        <dbReference type="ARBA" id="ARBA00022553"/>
    </source>
</evidence>
<keyword evidence="8" id="KW-0418">Kinase</keyword>
<accession>A0ABW3UXB8</accession>
<dbReference type="Gene3D" id="1.10.287.130">
    <property type="match status" value="1"/>
</dbReference>
<feature type="domain" description="HAMP" evidence="17">
    <location>
        <begin position="235"/>
        <end position="265"/>
    </location>
</feature>
<keyword evidence="13" id="KW-0175">Coiled coil</keyword>
<keyword evidence="7" id="KW-0547">Nucleotide-binding</keyword>
<dbReference type="CDD" id="cd16922">
    <property type="entry name" value="HATPase_EvgS-ArcB-TorS-like"/>
    <property type="match status" value="1"/>
</dbReference>
<feature type="modified residue" description="4-aspartylphosphate" evidence="12">
    <location>
        <position position="888"/>
    </location>
</feature>
<evidence type="ECO:0000256" key="12">
    <source>
        <dbReference type="PROSITE-ProRule" id="PRU00169"/>
    </source>
</evidence>
<comment type="caution">
    <text evidence="18">The sequence shown here is derived from an EMBL/GenBank/DDBJ whole genome shotgun (WGS) entry which is preliminary data.</text>
</comment>
<dbReference type="Pfam" id="PF13185">
    <property type="entry name" value="GAF_2"/>
    <property type="match status" value="1"/>
</dbReference>
<dbReference type="SUPFAM" id="SSF55874">
    <property type="entry name" value="ATPase domain of HSP90 chaperone/DNA topoisomerase II/histidine kinase"/>
    <property type="match status" value="1"/>
</dbReference>
<feature type="domain" description="Response regulatory" evidence="16">
    <location>
        <begin position="1107"/>
        <end position="1224"/>
    </location>
</feature>
<keyword evidence="4" id="KW-1003">Cell membrane</keyword>
<dbReference type="Gene3D" id="3.40.50.2300">
    <property type="match status" value="3"/>
</dbReference>
<dbReference type="InterPro" id="IPR024478">
    <property type="entry name" value="HlyB_4HB_MCP"/>
</dbReference>
<evidence type="ECO:0000259" key="16">
    <source>
        <dbReference type="PROSITE" id="PS50110"/>
    </source>
</evidence>
<dbReference type="Pfam" id="PF02518">
    <property type="entry name" value="HATPase_c"/>
    <property type="match status" value="1"/>
</dbReference>
<dbReference type="Pfam" id="PF00512">
    <property type="entry name" value="HisKA"/>
    <property type="match status" value="1"/>
</dbReference>
<keyword evidence="6" id="KW-0808">Transferase</keyword>
<feature type="transmembrane region" description="Helical" evidence="14">
    <location>
        <begin position="183"/>
        <end position="207"/>
    </location>
</feature>
<dbReference type="SMART" id="SM00387">
    <property type="entry name" value="HATPase_c"/>
    <property type="match status" value="1"/>
</dbReference>
<dbReference type="PROSITE" id="PS50885">
    <property type="entry name" value="HAMP"/>
    <property type="match status" value="1"/>
</dbReference>
<evidence type="ECO:0000256" key="4">
    <source>
        <dbReference type="ARBA" id="ARBA00022475"/>
    </source>
</evidence>
<evidence type="ECO:0000256" key="6">
    <source>
        <dbReference type="ARBA" id="ARBA00022679"/>
    </source>
</evidence>
<feature type="modified residue" description="4-aspartylphosphate" evidence="12">
    <location>
        <position position="1010"/>
    </location>
</feature>
<evidence type="ECO:0000313" key="19">
    <source>
        <dbReference type="Proteomes" id="UP001597180"/>
    </source>
</evidence>
<dbReference type="InterPro" id="IPR003018">
    <property type="entry name" value="GAF"/>
</dbReference>
<evidence type="ECO:0000256" key="14">
    <source>
        <dbReference type="SAM" id="Phobius"/>
    </source>
</evidence>
<dbReference type="InterPro" id="IPR036890">
    <property type="entry name" value="HATPase_C_sf"/>
</dbReference>
<evidence type="ECO:0000256" key="2">
    <source>
        <dbReference type="ARBA" id="ARBA00004651"/>
    </source>
</evidence>
<evidence type="ECO:0000256" key="9">
    <source>
        <dbReference type="ARBA" id="ARBA00022840"/>
    </source>
</evidence>
<dbReference type="InterPro" id="IPR003661">
    <property type="entry name" value="HisK_dim/P_dom"/>
</dbReference>
<dbReference type="Gene3D" id="3.30.450.40">
    <property type="match status" value="1"/>
</dbReference>
<dbReference type="Pfam" id="PF12729">
    <property type="entry name" value="4HB_MCP_1"/>
    <property type="match status" value="1"/>
</dbReference>
<keyword evidence="10" id="KW-0902">Two-component regulatory system</keyword>
<name>A0ABW3UXB8_9BACL</name>
<dbReference type="RefSeq" id="WP_345592829.1">
    <property type="nucleotide sequence ID" value="NZ_BAABJG010000036.1"/>
</dbReference>
<evidence type="ECO:0000256" key="1">
    <source>
        <dbReference type="ARBA" id="ARBA00000085"/>
    </source>
</evidence>
<evidence type="ECO:0000313" key="18">
    <source>
        <dbReference type="EMBL" id="MFD1224149.1"/>
    </source>
</evidence>
<dbReference type="Gene3D" id="6.10.340.10">
    <property type="match status" value="1"/>
</dbReference>
<dbReference type="PROSITE" id="PS50110">
    <property type="entry name" value="RESPONSE_REGULATORY"/>
    <property type="match status" value="3"/>
</dbReference>
<keyword evidence="11 14" id="KW-0472">Membrane</keyword>
<dbReference type="Pfam" id="PF00072">
    <property type="entry name" value="Response_reg"/>
    <property type="match status" value="3"/>
</dbReference>
<dbReference type="SUPFAM" id="SSF52172">
    <property type="entry name" value="CheY-like"/>
    <property type="match status" value="3"/>
</dbReference>
<dbReference type="SMART" id="SM00388">
    <property type="entry name" value="HisKA"/>
    <property type="match status" value="1"/>
</dbReference>
<gene>
    <name evidence="18" type="ORF">ACFQ4B_28985</name>
</gene>
<reference evidence="19" key="1">
    <citation type="journal article" date="2019" name="Int. J. Syst. Evol. Microbiol.">
        <title>The Global Catalogue of Microorganisms (GCM) 10K type strain sequencing project: providing services to taxonomists for standard genome sequencing and annotation.</title>
        <authorList>
            <consortium name="The Broad Institute Genomics Platform"/>
            <consortium name="The Broad Institute Genome Sequencing Center for Infectious Disease"/>
            <person name="Wu L."/>
            <person name="Ma J."/>
        </authorList>
    </citation>
    <scope>NUCLEOTIDE SEQUENCE [LARGE SCALE GENOMIC DNA]</scope>
    <source>
        <strain evidence="19">CCUG 53270</strain>
    </source>
</reference>
<dbReference type="InterPro" id="IPR029016">
    <property type="entry name" value="GAF-like_dom_sf"/>
</dbReference>
<dbReference type="InterPro" id="IPR004358">
    <property type="entry name" value="Sig_transdc_His_kin-like_C"/>
</dbReference>
<dbReference type="InterPro" id="IPR005467">
    <property type="entry name" value="His_kinase_dom"/>
</dbReference>
<dbReference type="Proteomes" id="UP001597180">
    <property type="component" value="Unassembled WGS sequence"/>
</dbReference>
<evidence type="ECO:0000259" key="15">
    <source>
        <dbReference type="PROSITE" id="PS50109"/>
    </source>
</evidence>
<comment type="subcellular location">
    <subcellularLocation>
        <location evidence="2">Cell membrane</location>
        <topology evidence="2">Multi-pass membrane protein</topology>
    </subcellularLocation>
</comment>
<proteinExistence type="predicted"/>
<organism evidence="18 19">
    <name type="scientific">Paenibacillus vulneris</name>
    <dbReference type="NCBI Taxonomy" id="1133364"/>
    <lineage>
        <taxon>Bacteria</taxon>
        <taxon>Bacillati</taxon>
        <taxon>Bacillota</taxon>
        <taxon>Bacilli</taxon>
        <taxon>Bacillales</taxon>
        <taxon>Paenibacillaceae</taxon>
        <taxon>Paenibacillus</taxon>
    </lineage>
</organism>
<dbReference type="EMBL" id="JBHTLU010000042">
    <property type="protein sequence ID" value="MFD1224149.1"/>
    <property type="molecule type" value="Genomic_DNA"/>
</dbReference>
<feature type="modified residue" description="4-aspartylphosphate" evidence="12">
    <location>
        <position position="1157"/>
    </location>
</feature>
<dbReference type="CDD" id="cd17546">
    <property type="entry name" value="REC_hyHK_CKI1_RcsC-like"/>
    <property type="match status" value="1"/>
</dbReference>